<evidence type="ECO:0000313" key="3">
    <source>
        <dbReference type="Proteomes" id="UP000192900"/>
    </source>
</evidence>
<dbReference type="OrthoDB" id="8722893at2"/>
<dbReference type="EMBL" id="CP019706">
    <property type="protein sequence ID" value="ARJ42388.1"/>
    <property type="molecule type" value="Genomic_DNA"/>
</dbReference>
<keyword evidence="3" id="KW-1185">Reference proteome</keyword>
<protein>
    <recommendedName>
        <fullName evidence="4">Dehydrogenase</fullName>
    </recommendedName>
</protein>
<name>A0A1W6B5L8_9GAMM</name>
<dbReference type="STRING" id="1891675.B1H58_10395"/>
<feature type="transmembrane region" description="Helical" evidence="1">
    <location>
        <begin position="20"/>
        <end position="41"/>
    </location>
</feature>
<proteinExistence type="predicted"/>
<gene>
    <name evidence="2" type="ORF">B1H58_10395</name>
</gene>
<dbReference type="InterPro" id="IPR024651">
    <property type="entry name" value="FAD-SLDH_ssu"/>
</dbReference>
<dbReference type="InterPro" id="IPR006311">
    <property type="entry name" value="TAT_signal"/>
</dbReference>
<reference evidence="2 3" key="1">
    <citation type="submission" date="2017-02" db="EMBL/GenBank/DDBJ databases">
        <title>Complete genome sequence of the drought resistance-promoting endophyte Pantoea alhagi LTYR-11Z.</title>
        <authorList>
            <person name="Zhang L."/>
        </authorList>
    </citation>
    <scope>NUCLEOTIDE SEQUENCE [LARGE SCALE GENOMIC DNA]</scope>
    <source>
        <strain evidence="2 3">LTYR-11Z</strain>
    </source>
</reference>
<dbReference type="Pfam" id="PF12318">
    <property type="entry name" value="FAD-SLDH"/>
    <property type="match status" value="1"/>
</dbReference>
<organism evidence="2 3">
    <name type="scientific">Pantoea alhagi</name>
    <dbReference type="NCBI Taxonomy" id="1891675"/>
    <lineage>
        <taxon>Bacteria</taxon>
        <taxon>Pseudomonadati</taxon>
        <taxon>Pseudomonadota</taxon>
        <taxon>Gammaproteobacteria</taxon>
        <taxon>Enterobacterales</taxon>
        <taxon>Erwiniaceae</taxon>
        <taxon>Pantoea</taxon>
    </lineage>
</organism>
<keyword evidence="1" id="KW-0472">Membrane</keyword>
<dbReference type="Proteomes" id="UP000192900">
    <property type="component" value="Chromosome"/>
</dbReference>
<keyword evidence="1" id="KW-0812">Transmembrane</keyword>
<accession>A0A1W6B5L8</accession>
<dbReference type="KEGG" id="palh:B1H58_10395"/>
<evidence type="ECO:0000256" key="1">
    <source>
        <dbReference type="SAM" id="Phobius"/>
    </source>
</evidence>
<dbReference type="RefSeq" id="WP_085070005.1">
    <property type="nucleotide sequence ID" value="NZ_CP019706.1"/>
</dbReference>
<dbReference type="PROSITE" id="PS51318">
    <property type="entry name" value="TAT"/>
    <property type="match status" value="1"/>
</dbReference>
<evidence type="ECO:0008006" key="4">
    <source>
        <dbReference type="Google" id="ProtNLM"/>
    </source>
</evidence>
<dbReference type="AlphaFoldDB" id="A0A1W6B5L8"/>
<keyword evidence="1" id="KW-1133">Transmembrane helix</keyword>
<evidence type="ECO:0000313" key="2">
    <source>
        <dbReference type="EMBL" id="ARJ42388.1"/>
    </source>
</evidence>
<sequence length="179" mass="19849">MSSSHDLPPDQVNLSRRQILLSGAVVMAGGLLTSVLPRFAFAESSLHFIPFMQISRLLVNHELDDAVGQRMLAQLEAEQPDLAKNLNQLLAIARAHQAKVVEDFFPAIPAGPVQDLARRIIFGWYTGSLEPTRTAKSFAFEQALTWRTTQDTITIPSYGISGPNNWQRTNTPILPVPQF</sequence>